<evidence type="ECO:0000313" key="3">
    <source>
        <dbReference type="Proteomes" id="UP000528964"/>
    </source>
</evidence>
<organism evidence="2 3">
    <name type="scientific">Hansschlegelia beijingensis</name>
    <dbReference type="NCBI Taxonomy" id="1133344"/>
    <lineage>
        <taxon>Bacteria</taxon>
        <taxon>Pseudomonadati</taxon>
        <taxon>Pseudomonadota</taxon>
        <taxon>Alphaproteobacteria</taxon>
        <taxon>Hyphomicrobiales</taxon>
        <taxon>Methylopilaceae</taxon>
        <taxon>Hansschlegelia</taxon>
    </lineage>
</organism>
<dbReference type="EMBL" id="JACIDR010000001">
    <property type="protein sequence ID" value="MBB3971777.1"/>
    <property type="molecule type" value="Genomic_DNA"/>
</dbReference>
<evidence type="ECO:0000313" key="2">
    <source>
        <dbReference type="EMBL" id="MBB3971777.1"/>
    </source>
</evidence>
<dbReference type="AlphaFoldDB" id="A0A7W6GED0"/>
<protein>
    <submittedName>
        <fullName evidence="2">Acyl-coenzyme A thioesterase PaaI-like protein</fullName>
    </submittedName>
</protein>
<keyword evidence="3" id="KW-1185">Reference proteome</keyword>
<dbReference type="GO" id="GO:0016790">
    <property type="term" value="F:thiolester hydrolase activity"/>
    <property type="evidence" value="ECO:0007669"/>
    <property type="project" value="UniProtKB-ARBA"/>
</dbReference>
<dbReference type="RefSeq" id="WP_183393625.1">
    <property type="nucleotide sequence ID" value="NZ_JACIDR010000001.1"/>
</dbReference>
<gene>
    <name evidence="2" type="ORF">GGR24_000410</name>
</gene>
<feature type="domain" description="Thioesterase" evidence="1">
    <location>
        <begin position="52"/>
        <end position="120"/>
    </location>
</feature>
<dbReference type="InterPro" id="IPR029069">
    <property type="entry name" value="HotDog_dom_sf"/>
</dbReference>
<proteinExistence type="predicted"/>
<dbReference type="InterPro" id="IPR006683">
    <property type="entry name" value="Thioestr_dom"/>
</dbReference>
<accession>A0A7W6GED0</accession>
<dbReference type="Gene3D" id="3.10.129.10">
    <property type="entry name" value="Hotdog Thioesterase"/>
    <property type="match status" value="1"/>
</dbReference>
<evidence type="ECO:0000259" key="1">
    <source>
        <dbReference type="Pfam" id="PF03061"/>
    </source>
</evidence>
<dbReference type="Pfam" id="PF03061">
    <property type="entry name" value="4HBT"/>
    <property type="match status" value="1"/>
</dbReference>
<name>A0A7W6GED0_9HYPH</name>
<dbReference type="Proteomes" id="UP000528964">
    <property type="component" value="Unassembled WGS sequence"/>
</dbReference>
<dbReference type="SUPFAM" id="SSF54637">
    <property type="entry name" value="Thioesterase/thiol ester dehydrase-isomerase"/>
    <property type="match status" value="1"/>
</dbReference>
<reference evidence="2 3" key="1">
    <citation type="submission" date="2020-08" db="EMBL/GenBank/DDBJ databases">
        <title>Genomic Encyclopedia of Type Strains, Phase IV (KMG-IV): sequencing the most valuable type-strain genomes for metagenomic binning, comparative biology and taxonomic classification.</title>
        <authorList>
            <person name="Goeker M."/>
        </authorList>
    </citation>
    <scope>NUCLEOTIDE SEQUENCE [LARGE SCALE GENOMIC DNA]</scope>
    <source>
        <strain evidence="2 3">DSM 25481</strain>
    </source>
</reference>
<sequence>MINRTDAAPEGWTLFEDEGFIDLVGPLYERSDPGSPRAFGFRAGQKHSNLVGVVQGGMLMTLADRALGVAAWDAAGGRPCVTVQFDMQFLTAAPLGSFVFVEPEVLRLTSSIVFLRGTLRVGRRNIASAAGLWKILKPRATSRSDEAAAGS</sequence>
<dbReference type="CDD" id="cd03443">
    <property type="entry name" value="PaaI_thioesterase"/>
    <property type="match status" value="1"/>
</dbReference>
<comment type="caution">
    <text evidence="2">The sequence shown here is derived from an EMBL/GenBank/DDBJ whole genome shotgun (WGS) entry which is preliminary data.</text>
</comment>